<dbReference type="Proteomes" id="UP000018888">
    <property type="component" value="Unassembled WGS sequence"/>
</dbReference>
<dbReference type="InterPro" id="IPR001245">
    <property type="entry name" value="Ser-Thr/Tyr_kinase_cat_dom"/>
</dbReference>
<gene>
    <name evidence="2" type="ORF">GLOIN_2v1754524</name>
</gene>
<proteinExistence type="predicted"/>
<reference evidence="2 3" key="2">
    <citation type="journal article" date="2018" name="New Phytol.">
        <title>High intraspecific genome diversity in the model arbuscular mycorrhizal symbiont Rhizophagus irregularis.</title>
        <authorList>
            <person name="Chen E.C.H."/>
            <person name="Morin E."/>
            <person name="Beaudet D."/>
            <person name="Noel J."/>
            <person name="Yildirir G."/>
            <person name="Ndikumana S."/>
            <person name="Charron P."/>
            <person name="St-Onge C."/>
            <person name="Giorgi J."/>
            <person name="Kruger M."/>
            <person name="Marton T."/>
            <person name="Ropars J."/>
            <person name="Grigoriev I.V."/>
            <person name="Hainaut M."/>
            <person name="Henrissat B."/>
            <person name="Roux C."/>
            <person name="Martin F."/>
            <person name="Corradi N."/>
        </authorList>
    </citation>
    <scope>NUCLEOTIDE SEQUENCE [LARGE SCALE GENOMIC DNA]</scope>
    <source>
        <strain evidence="2 3">DAOM 197198</strain>
    </source>
</reference>
<dbReference type="AlphaFoldDB" id="A0A2P4PQP4"/>
<dbReference type="GO" id="GO:0005524">
    <property type="term" value="F:ATP binding"/>
    <property type="evidence" value="ECO:0007669"/>
    <property type="project" value="InterPro"/>
</dbReference>
<evidence type="ECO:0000259" key="1">
    <source>
        <dbReference type="PROSITE" id="PS50011"/>
    </source>
</evidence>
<protein>
    <submittedName>
        <fullName evidence="2">Kinase-like domain-containing protein</fullName>
    </submittedName>
</protein>
<evidence type="ECO:0000313" key="3">
    <source>
        <dbReference type="Proteomes" id="UP000018888"/>
    </source>
</evidence>
<dbReference type="InterPro" id="IPR051681">
    <property type="entry name" value="Ser/Thr_Kinases-Pseudokinases"/>
</dbReference>
<accession>A0A2P4PQP4</accession>
<reference evidence="2 3" key="1">
    <citation type="journal article" date="2013" name="Proc. Natl. Acad. Sci. U.S.A.">
        <title>Genome of an arbuscular mycorrhizal fungus provides insight into the oldest plant symbiosis.</title>
        <authorList>
            <person name="Tisserant E."/>
            <person name="Malbreil M."/>
            <person name="Kuo A."/>
            <person name="Kohler A."/>
            <person name="Symeonidi A."/>
            <person name="Balestrini R."/>
            <person name="Charron P."/>
            <person name="Duensing N."/>
            <person name="Frei Dit Frey N."/>
            <person name="Gianinazzi-Pearson V."/>
            <person name="Gilbert L.B."/>
            <person name="Handa Y."/>
            <person name="Herr J.R."/>
            <person name="Hijri M."/>
            <person name="Koul R."/>
            <person name="Kawaguchi M."/>
            <person name="Krajinski F."/>
            <person name="Lammers P.J."/>
            <person name="Masclaux F.G."/>
            <person name="Murat C."/>
            <person name="Morin E."/>
            <person name="Ndikumana S."/>
            <person name="Pagni M."/>
            <person name="Petitpierre D."/>
            <person name="Requena N."/>
            <person name="Rosikiewicz P."/>
            <person name="Riley R."/>
            <person name="Saito K."/>
            <person name="San Clemente H."/>
            <person name="Shapiro H."/>
            <person name="van Tuinen D."/>
            <person name="Becard G."/>
            <person name="Bonfante P."/>
            <person name="Paszkowski U."/>
            <person name="Shachar-Hill Y.Y."/>
            <person name="Tuskan G.A."/>
            <person name="Young P.W."/>
            <person name="Sanders I.R."/>
            <person name="Henrissat B."/>
            <person name="Rensing S.A."/>
            <person name="Grigoriev I.V."/>
            <person name="Corradi N."/>
            <person name="Roux C."/>
            <person name="Martin F."/>
        </authorList>
    </citation>
    <scope>NUCLEOTIDE SEQUENCE [LARGE SCALE GENOMIC DNA]</scope>
    <source>
        <strain evidence="2 3">DAOM 197198</strain>
    </source>
</reference>
<comment type="caution">
    <text evidence="2">The sequence shown here is derived from an EMBL/GenBank/DDBJ whole genome shotgun (WGS) entry which is preliminary data.</text>
</comment>
<dbReference type="PANTHER" id="PTHR44329">
    <property type="entry name" value="SERINE/THREONINE-PROTEIN KINASE TNNI3K-RELATED"/>
    <property type="match status" value="1"/>
</dbReference>
<name>A0A2P4PQP4_RHIID</name>
<dbReference type="InterPro" id="IPR011009">
    <property type="entry name" value="Kinase-like_dom_sf"/>
</dbReference>
<sequence>MNKLDTDLRKYLQQNHNQLTWKERIQIVVDITRSLLRVHNENVIHRDLHSGNILFHFCSGKFNISDLGFCGPADKPLKSVYGNLPYIAPEVISGKVTTFKSDIYSIGILMWEISSEQPPFINFEHNYDLAMNIVNGIRPKIVSGTPLEYKNLMKQCWDADPSKRPYIGTLIEEINKLNLYYQNKPNELLTKLEEDNSLEIGDLENYTNSSRLFTSKVHQFENFPEPRNATGEEQEAFHSNKSYNFHIPNNIDDFDKLNNQKNSSKIISIFKVGSKKLSKIFKRNSKNDIQETMQQQIKKYHDDIDDDEIHNNPNLHSEEQDELELPDIILLLHMKYFYINYLNTRTRVVRLNIS</sequence>
<dbReference type="PROSITE" id="PS50011">
    <property type="entry name" value="PROTEIN_KINASE_DOM"/>
    <property type="match status" value="1"/>
</dbReference>
<dbReference type="InterPro" id="IPR000719">
    <property type="entry name" value="Prot_kinase_dom"/>
</dbReference>
<dbReference type="Gene3D" id="1.10.510.10">
    <property type="entry name" value="Transferase(Phosphotransferase) domain 1"/>
    <property type="match status" value="1"/>
</dbReference>
<dbReference type="Pfam" id="PF07714">
    <property type="entry name" value="PK_Tyr_Ser-Thr"/>
    <property type="match status" value="1"/>
</dbReference>
<dbReference type="EMBL" id="AUPC02000166">
    <property type="protein sequence ID" value="POG67706.1"/>
    <property type="molecule type" value="Genomic_DNA"/>
</dbReference>
<evidence type="ECO:0000313" key="2">
    <source>
        <dbReference type="EMBL" id="POG67706.1"/>
    </source>
</evidence>
<dbReference type="VEuPathDB" id="FungiDB:RhiirFUN_026542"/>
<organism evidence="2 3">
    <name type="scientific">Rhizophagus irregularis (strain DAOM 181602 / DAOM 197198 / MUCL 43194)</name>
    <name type="common">Arbuscular mycorrhizal fungus</name>
    <name type="synonym">Glomus intraradices</name>
    <dbReference type="NCBI Taxonomy" id="747089"/>
    <lineage>
        <taxon>Eukaryota</taxon>
        <taxon>Fungi</taxon>
        <taxon>Fungi incertae sedis</taxon>
        <taxon>Mucoromycota</taxon>
        <taxon>Glomeromycotina</taxon>
        <taxon>Glomeromycetes</taxon>
        <taxon>Glomerales</taxon>
        <taxon>Glomeraceae</taxon>
        <taxon>Rhizophagus</taxon>
    </lineage>
</organism>
<dbReference type="GO" id="GO:0004674">
    <property type="term" value="F:protein serine/threonine kinase activity"/>
    <property type="evidence" value="ECO:0007669"/>
    <property type="project" value="TreeGrafter"/>
</dbReference>
<dbReference type="SUPFAM" id="SSF56112">
    <property type="entry name" value="Protein kinase-like (PK-like)"/>
    <property type="match status" value="1"/>
</dbReference>
<keyword evidence="3" id="KW-1185">Reference proteome</keyword>
<feature type="domain" description="Protein kinase" evidence="1">
    <location>
        <begin position="1"/>
        <end position="181"/>
    </location>
</feature>